<dbReference type="STRING" id="512399.A8709_08435"/>
<dbReference type="PRINTS" id="PR00081">
    <property type="entry name" value="GDHRDH"/>
</dbReference>
<dbReference type="EMBL" id="LYPC01000010">
    <property type="protein sequence ID" value="OCT16687.1"/>
    <property type="molecule type" value="Genomic_DNA"/>
</dbReference>
<protein>
    <submittedName>
        <fullName evidence="3">Oxidoreductase</fullName>
    </submittedName>
</protein>
<dbReference type="Proteomes" id="UP000093309">
    <property type="component" value="Unassembled WGS sequence"/>
</dbReference>
<dbReference type="AlphaFoldDB" id="A0A1C1A7V1"/>
<dbReference type="SUPFAM" id="SSF51735">
    <property type="entry name" value="NAD(P)-binding Rossmann-fold domains"/>
    <property type="match status" value="1"/>
</dbReference>
<reference evidence="4" key="1">
    <citation type="submission" date="2016-05" db="EMBL/GenBank/DDBJ databases">
        <title>Paenibacillus oryzae. sp. nov., isolated from the rice root.</title>
        <authorList>
            <person name="Zhang J."/>
            <person name="Zhang X."/>
        </authorList>
    </citation>
    <scope>NUCLEOTIDE SEQUENCE [LARGE SCALE GENOMIC DNA]</scope>
    <source>
        <strain evidence="4">KCTC13222</strain>
    </source>
</reference>
<proteinExistence type="inferred from homology"/>
<sequence>MKIESHINSMIQSPIQSGFSYRTTAKQALGNRNLHGKVAIVTGGYSGIGIETTRVLAEAGATVIVPARTREKARAAVGHLPRVELEILNLMDPQSIDAFAARFLSSGRPLDILINSAGIMASPLMRDARGYEAQFATNHLGHFQLTARLMPALKKAGNARVVAVSSRAQRLGGVIFEDPNFETIAYDKWKAYAQSKSANVLFAVELDRLAKSHGVRAFAVHPGLIPTTGISRFSLDENTSKLVKKLQSGLINLANKLDIVKLTNFKKKEKGDHFKTIKQGAATSVWCATSDALAGMGGVYCEDCDIAEAVPADSGKGYGVRPWAIEPEDAQRLWELSEKLTGVKFVI</sequence>
<name>A0A1C1A7V1_9BACL</name>
<dbReference type="GO" id="GO:0016491">
    <property type="term" value="F:oxidoreductase activity"/>
    <property type="evidence" value="ECO:0007669"/>
    <property type="project" value="UniProtKB-KW"/>
</dbReference>
<dbReference type="InterPro" id="IPR036291">
    <property type="entry name" value="NAD(P)-bd_dom_sf"/>
</dbReference>
<dbReference type="RefSeq" id="WP_065850774.1">
    <property type="nucleotide sequence ID" value="NZ_LYPC01000010.1"/>
</dbReference>
<dbReference type="Gene3D" id="3.40.50.720">
    <property type="entry name" value="NAD(P)-binding Rossmann-like Domain"/>
    <property type="match status" value="1"/>
</dbReference>
<keyword evidence="4" id="KW-1185">Reference proteome</keyword>
<dbReference type="PANTHER" id="PTHR24320">
    <property type="entry name" value="RETINOL DEHYDROGENASE"/>
    <property type="match status" value="1"/>
</dbReference>
<evidence type="ECO:0000313" key="4">
    <source>
        <dbReference type="Proteomes" id="UP000093309"/>
    </source>
</evidence>
<gene>
    <name evidence="3" type="ORF">A8709_08435</name>
</gene>
<dbReference type="Pfam" id="PF00106">
    <property type="entry name" value="adh_short"/>
    <property type="match status" value="1"/>
</dbReference>
<comment type="similarity">
    <text evidence="1">Belongs to the short-chain dehydrogenases/reductases (SDR) family.</text>
</comment>
<comment type="caution">
    <text evidence="3">The sequence shown here is derived from an EMBL/GenBank/DDBJ whole genome shotgun (WGS) entry which is preliminary data.</text>
</comment>
<keyword evidence="2" id="KW-0560">Oxidoreductase</keyword>
<dbReference type="InterPro" id="IPR002347">
    <property type="entry name" value="SDR_fam"/>
</dbReference>
<organism evidence="3 4">
    <name type="scientific">Paenibacillus pectinilyticus</name>
    <dbReference type="NCBI Taxonomy" id="512399"/>
    <lineage>
        <taxon>Bacteria</taxon>
        <taxon>Bacillati</taxon>
        <taxon>Bacillota</taxon>
        <taxon>Bacilli</taxon>
        <taxon>Bacillales</taxon>
        <taxon>Paenibacillaceae</taxon>
        <taxon>Paenibacillus</taxon>
    </lineage>
</organism>
<evidence type="ECO:0000256" key="1">
    <source>
        <dbReference type="ARBA" id="ARBA00006484"/>
    </source>
</evidence>
<dbReference type="PANTHER" id="PTHR24320:SF148">
    <property type="entry name" value="NAD(P)-BINDING ROSSMANN-FOLD SUPERFAMILY PROTEIN"/>
    <property type="match status" value="1"/>
</dbReference>
<accession>A0A1C1A7V1</accession>
<evidence type="ECO:0000256" key="2">
    <source>
        <dbReference type="ARBA" id="ARBA00023002"/>
    </source>
</evidence>
<evidence type="ECO:0000313" key="3">
    <source>
        <dbReference type="EMBL" id="OCT16687.1"/>
    </source>
</evidence>